<evidence type="ECO:0000256" key="9">
    <source>
        <dbReference type="ARBA" id="ARBA00048679"/>
    </source>
</evidence>
<evidence type="ECO:0000256" key="8">
    <source>
        <dbReference type="ARBA" id="ARBA00047899"/>
    </source>
</evidence>
<comment type="cofactor">
    <cofactor evidence="1">
        <name>Mn(2+)</name>
        <dbReference type="ChEBI" id="CHEBI:29035"/>
    </cofactor>
</comment>
<feature type="binding site" evidence="10">
    <location>
        <position position="98"/>
    </location>
    <ligand>
        <name>ATP</name>
        <dbReference type="ChEBI" id="CHEBI:30616"/>
    </ligand>
</feature>
<evidence type="ECO:0000256" key="4">
    <source>
        <dbReference type="ARBA" id="ARBA00022679"/>
    </source>
</evidence>
<feature type="domain" description="Protein kinase" evidence="12">
    <location>
        <begin position="69"/>
        <end position="615"/>
    </location>
</feature>
<dbReference type="Pfam" id="PF00069">
    <property type="entry name" value="Pkinase"/>
    <property type="match status" value="4"/>
</dbReference>
<keyword evidence="7 10" id="KW-0067">ATP-binding</keyword>
<feature type="binding site" evidence="10">
    <location>
        <position position="452"/>
    </location>
    <ligand>
        <name>ATP</name>
        <dbReference type="ChEBI" id="CHEBI:30616"/>
    </ligand>
</feature>
<dbReference type="InterPro" id="IPR000719">
    <property type="entry name" value="Prot_kinase_dom"/>
</dbReference>
<dbReference type="InterPro" id="IPR018451">
    <property type="entry name" value="NAF/FISL_domain"/>
</dbReference>
<dbReference type="InterPro" id="IPR004041">
    <property type="entry name" value="NAF_dom"/>
</dbReference>
<dbReference type="Pfam" id="PF03822">
    <property type="entry name" value="NAF"/>
    <property type="match status" value="2"/>
</dbReference>
<dbReference type="PROSITE" id="PS51257">
    <property type="entry name" value="PROKAR_LIPOPROTEIN"/>
    <property type="match status" value="1"/>
</dbReference>
<keyword evidence="5 10" id="KW-0547">Nucleotide-binding</keyword>
<evidence type="ECO:0000313" key="14">
    <source>
        <dbReference type="EMBL" id="KAH0920952.1"/>
    </source>
</evidence>
<comment type="catalytic activity">
    <reaction evidence="8">
        <text>L-threonyl-[protein] + ATP = O-phospho-L-threonyl-[protein] + ADP + H(+)</text>
        <dbReference type="Rhea" id="RHEA:46608"/>
        <dbReference type="Rhea" id="RHEA-COMP:11060"/>
        <dbReference type="Rhea" id="RHEA-COMP:11605"/>
        <dbReference type="ChEBI" id="CHEBI:15378"/>
        <dbReference type="ChEBI" id="CHEBI:30013"/>
        <dbReference type="ChEBI" id="CHEBI:30616"/>
        <dbReference type="ChEBI" id="CHEBI:61977"/>
        <dbReference type="ChEBI" id="CHEBI:456216"/>
        <dbReference type="EC" id="2.7.11.1"/>
    </reaction>
</comment>
<comment type="caution">
    <text evidence="14">The sequence shown here is derived from an EMBL/GenBank/DDBJ whole genome shotgun (WGS) entry which is preliminary data.</text>
</comment>
<dbReference type="SUPFAM" id="SSF56112">
    <property type="entry name" value="Protein kinase-like (PK-like)"/>
    <property type="match status" value="2"/>
</dbReference>
<keyword evidence="6" id="KW-0418">Kinase</keyword>
<dbReference type="InterPro" id="IPR017441">
    <property type="entry name" value="Protein_kinase_ATP_BS"/>
</dbReference>
<feature type="domain" description="NAF" evidence="13">
    <location>
        <begin position="291"/>
        <end position="315"/>
    </location>
</feature>
<dbReference type="PROSITE" id="PS50816">
    <property type="entry name" value="NAF"/>
    <property type="match status" value="2"/>
</dbReference>
<dbReference type="CDD" id="cd12195">
    <property type="entry name" value="CIPK_C"/>
    <property type="match status" value="2"/>
</dbReference>
<evidence type="ECO:0000256" key="11">
    <source>
        <dbReference type="SAM" id="MobiDB-lite"/>
    </source>
</evidence>
<evidence type="ECO:0000256" key="2">
    <source>
        <dbReference type="ARBA" id="ARBA00012513"/>
    </source>
</evidence>
<dbReference type="Proteomes" id="UP000824890">
    <property type="component" value="Unassembled WGS sequence"/>
</dbReference>
<evidence type="ECO:0000313" key="15">
    <source>
        <dbReference type="Proteomes" id="UP000824890"/>
    </source>
</evidence>
<evidence type="ECO:0000256" key="1">
    <source>
        <dbReference type="ARBA" id="ARBA00001936"/>
    </source>
</evidence>
<gene>
    <name evidence="14" type="ORF">HID58_020970</name>
</gene>
<dbReference type="Gene3D" id="1.10.510.10">
    <property type="entry name" value="Transferase(Phosphotransferase) domain 1"/>
    <property type="match status" value="2"/>
</dbReference>
<feature type="region of interest" description="Disordered" evidence="11">
    <location>
        <begin position="266"/>
        <end position="291"/>
    </location>
</feature>
<reference evidence="14 15" key="1">
    <citation type="submission" date="2021-05" db="EMBL/GenBank/DDBJ databases">
        <title>Genome Assembly of Synthetic Allotetraploid Brassica napus Reveals Homoeologous Exchanges between Subgenomes.</title>
        <authorList>
            <person name="Davis J.T."/>
        </authorList>
    </citation>
    <scope>NUCLEOTIDE SEQUENCE [LARGE SCALE GENOMIC DNA]</scope>
    <source>
        <strain evidence="15">cv. Da-Ae</strain>
        <tissue evidence="14">Seedling</tissue>
    </source>
</reference>
<dbReference type="PANTHER" id="PTHR43895">
    <property type="entry name" value="CALCIUM/CALMODULIN-DEPENDENT PROTEIN KINASE KINASE-RELATED"/>
    <property type="match status" value="1"/>
</dbReference>
<name>A0ABQ8CV32_BRANA</name>
<comment type="catalytic activity">
    <reaction evidence="9">
        <text>L-seryl-[protein] + ATP = O-phospho-L-seryl-[protein] + ADP + H(+)</text>
        <dbReference type="Rhea" id="RHEA:17989"/>
        <dbReference type="Rhea" id="RHEA-COMP:9863"/>
        <dbReference type="Rhea" id="RHEA-COMP:11604"/>
        <dbReference type="ChEBI" id="CHEBI:15378"/>
        <dbReference type="ChEBI" id="CHEBI:29999"/>
        <dbReference type="ChEBI" id="CHEBI:30616"/>
        <dbReference type="ChEBI" id="CHEBI:83421"/>
        <dbReference type="ChEBI" id="CHEBI:456216"/>
        <dbReference type="EC" id="2.7.11.1"/>
    </reaction>
</comment>
<dbReference type="Gene3D" id="3.30.310.80">
    <property type="entry name" value="Kinase associated domain 1, KA1"/>
    <property type="match status" value="2"/>
</dbReference>
<evidence type="ECO:0000259" key="13">
    <source>
        <dbReference type="PROSITE" id="PS50816"/>
    </source>
</evidence>
<sequence length="774" mass="85751">MSKKKGEGGSKREVACSSLQYSAATSCSPPQISSHSHRFIAKSQPPLAQSNDLIIDSWMVTKGMRVGKYELGRTLGEGNSAKVKLATDTVSGQSFAVKIIDKSSIKRLNVSFQIKREIRTLKVLKHPNIVRLHEVLASKTKIYMVLECVTGGDLFDRVEDGLLHTTCGSPNYVAPEVLANKGYDGAASDIWSCGVILYVILTGCLPFDDANLAVLCRNIFKGDPPIPRWLSPGAKTMIKRMLDPNPITRITIAGIKANDWFNHDYTPSSSDDENDACSFQEDVSEEEKSPDSPTVINAFELIGMSSFLDLSGLFETEKVLDRQIRFTSNRLAIDVLEKIKTTLMEMGFSVQKKHTMLKAIQQESSRKGQSGLSLTAEVFEIIPLLNVVELRKTHGDSLLYKQLCDRLSNELSTSSHGMRVGKYELGRTLGEGNSAKVKLATDTVSGQSFAVKIIDKSSIKRLNVSFQIKREIRTLKVLKHPNIVRLHEVLASKTKIYMVLECVTGGDLFDRIEDGLLHTTCGSPNYVAPEVLANKGYDGAASDIWSCGVILYVILTGCLPFDDANLAVLFRNIFKGDPPIPRWLSPGAKTMIKRMLDPNPITRITIAGIKANDWFNHDYTPSSSDDENDACSFQEDVSEEEKSPDFPTVINAFELIGMSSFLDLSGLFETEKVSDRQIRFTSNRLAIDVLEKIKTTLMEMGFYVQRKHTMLKAIQQESNGKGQSGLSLTAEVFGIVPLLNVVELRKTHGDSLLYKQLCDRLSNELSISSHVQKL</sequence>
<protein>
    <recommendedName>
        <fullName evidence="2">non-specific serine/threonine protein kinase</fullName>
        <ecNumber evidence="2">2.7.11.1</ecNumber>
    </recommendedName>
</protein>
<evidence type="ECO:0000256" key="3">
    <source>
        <dbReference type="ARBA" id="ARBA00022527"/>
    </source>
</evidence>
<dbReference type="InterPro" id="IPR011009">
    <property type="entry name" value="Kinase-like_dom_sf"/>
</dbReference>
<feature type="region of interest" description="Disordered" evidence="11">
    <location>
        <begin position="620"/>
        <end position="641"/>
    </location>
</feature>
<keyword evidence="3" id="KW-0723">Serine/threonine-protein kinase</keyword>
<keyword evidence="15" id="KW-1185">Reference proteome</keyword>
<dbReference type="PROSITE" id="PS00107">
    <property type="entry name" value="PROTEIN_KINASE_ATP"/>
    <property type="match status" value="2"/>
</dbReference>
<feature type="domain" description="NAF" evidence="13">
    <location>
        <begin position="645"/>
        <end position="669"/>
    </location>
</feature>
<dbReference type="PANTHER" id="PTHR43895:SF65">
    <property type="entry name" value="CBL-INTERACTING PROTEIN KINASE 21"/>
    <property type="match status" value="1"/>
</dbReference>
<dbReference type="Gene3D" id="3.30.200.20">
    <property type="entry name" value="Phosphorylase Kinase, domain 1"/>
    <property type="match status" value="2"/>
</dbReference>
<dbReference type="EMBL" id="JAGKQM010000006">
    <property type="protein sequence ID" value="KAH0920952.1"/>
    <property type="molecule type" value="Genomic_DNA"/>
</dbReference>
<dbReference type="EC" id="2.7.11.1" evidence="2"/>
<evidence type="ECO:0000256" key="5">
    <source>
        <dbReference type="ARBA" id="ARBA00022741"/>
    </source>
</evidence>
<dbReference type="PROSITE" id="PS50011">
    <property type="entry name" value="PROTEIN_KINASE_DOM"/>
    <property type="match status" value="1"/>
</dbReference>
<accession>A0ABQ8CV32</accession>
<evidence type="ECO:0000256" key="7">
    <source>
        <dbReference type="ARBA" id="ARBA00022840"/>
    </source>
</evidence>
<evidence type="ECO:0000256" key="10">
    <source>
        <dbReference type="PROSITE-ProRule" id="PRU10141"/>
    </source>
</evidence>
<evidence type="ECO:0000256" key="6">
    <source>
        <dbReference type="ARBA" id="ARBA00022777"/>
    </source>
</evidence>
<proteinExistence type="predicted"/>
<organism evidence="14 15">
    <name type="scientific">Brassica napus</name>
    <name type="common">Rape</name>
    <dbReference type="NCBI Taxonomy" id="3708"/>
    <lineage>
        <taxon>Eukaryota</taxon>
        <taxon>Viridiplantae</taxon>
        <taxon>Streptophyta</taxon>
        <taxon>Embryophyta</taxon>
        <taxon>Tracheophyta</taxon>
        <taxon>Spermatophyta</taxon>
        <taxon>Magnoliopsida</taxon>
        <taxon>eudicotyledons</taxon>
        <taxon>Gunneridae</taxon>
        <taxon>Pentapetalae</taxon>
        <taxon>rosids</taxon>
        <taxon>malvids</taxon>
        <taxon>Brassicales</taxon>
        <taxon>Brassicaceae</taxon>
        <taxon>Brassiceae</taxon>
        <taxon>Brassica</taxon>
    </lineage>
</organism>
<evidence type="ECO:0000259" key="12">
    <source>
        <dbReference type="PROSITE" id="PS50011"/>
    </source>
</evidence>
<keyword evidence="4" id="KW-0808">Transferase</keyword>